<dbReference type="SUPFAM" id="SSF53474">
    <property type="entry name" value="alpha/beta-Hydrolases"/>
    <property type="match status" value="1"/>
</dbReference>
<proteinExistence type="predicted"/>
<dbReference type="EMBL" id="JAJVDC020000004">
    <property type="protein sequence ID" value="KAL1637199.1"/>
    <property type="molecule type" value="Genomic_DNA"/>
</dbReference>
<evidence type="ECO:0000313" key="3">
    <source>
        <dbReference type="Proteomes" id="UP001521116"/>
    </source>
</evidence>
<evidence type="ECO:0000259" key="1">
    <source>
        <dbReference type="Pfam" id="PF12697"/>
    </source>
</evidence>
<comment type="caution">
    <text evidence="2">The sequence shown here is derived from an EMBL/GenBank/DDBJ whole genome shotgun (WGS) entry which is preliminary data.</text>
</comment>
<accession>A0ABR3TD81</accession>
<dbReference type="PANTHER" id="PTHR43798">
    <property type="entry name" value="MONOACYLGLYCEROL LIPASE"/>
    <property type="match status" value="1"/>
</dbReference>
<dbReference type="Proteomes" id="UP001521116">
    <property type="component" value="Unassembled WGS sequence"/>
</dbReference>
<dbReference type="Gene3D" id="3.40.50.1820">
    <property type="entry name" value="alpha/beta hydrolase"/>
    <property type="match status" value="1"/>
</dbReference>
<name>A0ABR3TD81_9PEZI</name>
<dbReference type="InterPro" id="IPR029058">
    <property type="entry name" value="AB_hydrolase_fold"/>
</dbReference>
<protein>
    <recommendedName>
        <fullName evidence="1">AB hydrolase-1 domain-containing protein</fullName>
    </recommendedName>
</protein>
<dbReference type="PANTHER" id="PTHR43798:SF5">
    <property type="entry name" value="MONOACYLGLYCEROL LIPASE ABHD6"/>
    <property type="match status" value="1"/>
</dbReference>
<keyword evidence="3" id="KW-1185">Reference proteome</keyword>
<evidence type="ECO:0000313" key="2">
    <source>
        <dbReference type="EMBL" id="KAL1637199.1"/>
    </source>
</evidence>
<dbReference type="InterPro" id="IPR050266">
    <property type="entry name" value="AB_hydrolase_sf"/>
</dbReference>
<feature type="domain" description="AB hydrolase-1" evidence="1">
    <location>
        <begin position="31"/>
        <end position="257"/>
    </location>
</feature>
<dbReference type="Pfam" id="PF12697">
    <property type="entry name" value="Abhydrolase_6"/>
    <property type="match status" value="1"/>
</dbReference>
<gene>
    <name evidence="2" type="ORF">SLS56_000858</name>
</gene>
<reference evidence="2 3" key="1">
    <citation type="submission" date="2024-02" db="EMBL/GenBank/DDBJ databases">
        <title>De novo assembly and annotation of 12 fungi associated with fruit tree decline syndrome in Ontario, Canada.</title>
        <authorList>
            <person name="Sulman M."/>
            <person name="Ellouze W."/>
            <person name="Ilyukhin E."/>
        </authorList>
    </citation>
    <scope>NUCLEOTIDE SEQUENCE [LARGE SCALE GENOMIC DNA]</scope>
    <source>
        <strain evidence="2 3">M1-105</strain>
    </source>
</reference>
<sequence length="271" mass="28871">MELIYETLDLVVDGVQLQVSTVRRDGTKAPLVFLHGFGSTKEDYIDLAYHPDFTNRPFLAYDAPGCGATTCSDLSAISIPFLVATAQAILQHHRITQFHLVGHSMGGLTALLLAAAAAPPTSILSFTDIEGNLAPEDCFLSRQIATHHHSSPASFLAAFAARAARAPMPASALYAAALPRKVRAGAVRAIFESMVALTDGGGLLRTFLALPCPAMFMHGDRSAGLTYLPRLAAAAPGVELAEVPLCGHFPMYSNPVEMWRRIGGFLARVEG</sequence>
<organism evidence="2 3">
    <name type="scientific">Neofusicoccum ribis</name>
    <dbReference type="NCBI Taxonomy" id="45134"/>
    <lineage>
        <taxon>Eukaryota</taxon>
        <taxon>Fungi</taxon>
        <taxon>Dikarya</taxon>
        <taxon>Ascomycota</taxon>
        <taxon>Pezizomycotina</taxon>
        <taxon>Dothideomycetes</taxon>
        <taxon>Dothideomycetes incertae sedis</taxon>
        <taxon>Botryosphaeriales</taxon>
        <taxon>Botryosphaeriaceae</taxon>
        <taxon>Neofusicoccum</taxon>
    </lineage>
</organism>
<dbReference type="InterPro" id="IPR000073">
    <property type="entry name" value="AB_hydrolase_1"/>
</dbReference>